<dbReference type="AlphaFoldDB" id="A0A0F5JL75"/>
<dbReference type="InterPro" id="IPR006860">
    <property type="entry name" value="FecR"/>
</dbReference>
<protein>
    <recommendedName>
        <fullName evidence="6">FecR protein domain-containing protein</fullName>
    </recommendedName>
</protein>
<dbReference type="EMBL" id="AQHW01000009">
    <property type="protein sequence ID" value="KKB58513.1"/>
    <property type="molecule type" value="Genomic_DNA"/>
</dbReference>
<dbReference type="PATRIC" id="fig|1203610.3.peg.1422"/>
<dbReference type="RefSeq" id="WP_028727188.1">
    <property type="nucleotide sequence ID" value="NZ_AUAE01000012.1"/>
</dbReference>
<dbReference type="InterPro" id="IPR012373">
    <property type="entry name" value="Ferrdict_sens_TM"/>
</dbReference>
<evidence type="ECO:0008006" key="6">
    <source>
        <dbReference type="Google" id="ProtNLM"/>
    </source>
</evidence>
<dbReference type="GO" id="GO:0016989">
    <property type="term" value="F:sigma factor antagonist activity"/>
    <property type="evidence" value="ECO:0007669"/>
    <property type="project" value="TreeGrafter"/>
</dbReference>
<keyword evidence="5" id="KW-1185">Reference proteome</keyword>
<feature type="domain" description="FecR protein" evidence="2">
    <location>
        <begin position="123"/>
        <end position="216"/>
    </location>
</feature>
<evidence type="ECO:0000313" key="4">
    <source>
        <dbReference type="EMBL" id="KKB58513.1"/>
    </source>
</evidence>
<dbReference type="Proteomes" id="UP000033035">
    <property type="component" value="Unassembled WGS sequence"/>
</dbReference>
<comment type="caution">
    <text evidence="4">The sequence shown here is derived from an EMBL/GenBank/DDBJ whole genome shotgun (WGS) entry which is preliminary data.</text>
</comment>
<feature type="domain" description="Protein FecR C-terminal" evidence="3">
    <location>
        <begin position="261"/>
        <end position="325"/>
    </location>
</feature>
<dbReference type="FunFam" id="2.60.120.1440:FF:000001">
    <property type="entry name" value="Putative anti-sigma factor"/>
    <property type="match status" value="1"/>
</dbReference>
<organism evidence="4 5">
    <name type="scientific">Parabacteroides gordonii MS-1 = DSM 23371</name>
    <dbReference type="NCBI Taxonomy" id="1203610"/>
    <lineage>
        <taxon>Bacteria</taxon>
        <taxon>Pseudomonadati</taxon>
        <taxon>Bacteroidota</taxon>
        <taxon>Bacteroidia</taxon>
        <taxon>Bacteroidales</taxon>
        <taxon>Tannerellaceae</taxon>
        <taxon>Parabacteroides</taxon>
    </lineage>
</organism>
<dbReference type="STRING" id="1203610.HMPREF1536_01390"/>
<dbReference type="Gene3D" id="2.60.120.1440">
    <property type="match status" value="1"/>
</dbReference>
<sequence length="344" mass="39707">MTDKDQIQLIISAYLSGKATVKECRELEEWVKQSPDNNCYFQEMRNIWQVMNPAFNPSEIDVSEAEKNIWANIAATKRNIVHTILVYWQRVAAILLLPLLILCTYLYLNKESDLYDTIEYQEVKSPHGTFSEVRLPDGTNVWLNGGSSLKYPLAFRKGERDVFLNGEGYFEVHSDKENPFIVKTDQITLRATGTAFNIEAYNMDSITAVTMVNGKIDVAFGNSSPVTMVPGERASFNSQTKQCLIAKTDPYKWYAWKDGLMIFRDDPLSYVFKRVGLTFNVNIELKDSSLANAPYRATFEYESLDEILRLLEMSAPLQFKHNKRIKSKDNFYEKQTIEVYKRKR</sequence>
<keyword evidence="1" id="KW-1133">Transmembrane helix</keyword>
<gene>
    <name evidence="4" type="ORF">HMPREF1536_01390</name>
</gene>
<dbReference type="Gene3D" id="3.55.50.30">
    <property type="match status" value="1"/>
</dbReference>
<proteinExistence type="predicted"/>
<evidence type="ECO:0000259" key="3">
    <source>
        <dbReference type="Pfam" id="PF16344"/>
    </source>
</evidence>
<dbReference type="Pfam" id="PF16344">
    <property type="entry name" value="FecR_C"/>
    <property type="match status" value="1"/>
</dbReference>
<dbReference type="PIRSF" id="PIRSF018266">
    <property type="entry name" value="FecR"/>
    <property type="match status" value="1"/>
</dbReference>
<reference evidence="4 5" key="1">
    <citation type="submission" date="2013-04" db="EMBL/GenBank/DDBJ databases">
        <title>The Genome Sequence of Parabacteroides gordonii DSM 23371.</title>
        <authorList>
            <consortium name="The Broad Institute Genomics Platform"/>
            <person name="Earl A."/>
            <person name="Ward D."/>
            <person name="Feldgarden M."/>
            <person name="Gevers D."/>
            <person name="Martens E."/>
            <person name="Sakamoto M."/>
            <person name="Benno Y."/>
            <person name="Suzuki N."/>
            <person name="Matsunaga N."/>
            <person name="Koshihara K."/>
            <person name="Seki M."/>
            <person name="Komiya H."/>
            <person name="Walker B."/>
            <person name="Young S."/>
            <person name="Zeng Q."/>
            <person name="Gargeya S."/>
            <person name="Fitzgerald M."/>
            <person name="Haas B."/>
            <person name="Abouelleil A."/>
            <person name="Allen A.W."/>
            <person name="Alvarado L."/>
            <person name="Arachchi H.M."/>
            <person name="Berlin A.M."/>
            <person name="Chapman S.B."/>
            <person name="Gainer-Dewar J."/>
            <person name="Goldberg J."/>
            <person name="Griggs A."/>
            <person name="Gujja S."/>
            <person name="Hansen M."/>
            <person name="Howarth C."/>
            <person name="Imamovic A."/>
            <person name="Ireland A."/>
            <person name="Larimer J."/>
            <person name="McCowan C."/>
            <person name="Murphy C."/>
            <person name="Pearson M."/>
            <person name="Poon T.W."/>
            <person name="Priest M."/>
            <person name="Roberts A."/>
            <person name="Saif S."/>
            <person name="Shea T."/>
            <person name="Sisk P."/>
            <person name="Sykes S."/>
            <person name="Wortman J."/>
            <person name="Nusbaum C."/>
            <person name="Birren B."/>
        </authorList>
    </citation>
    <scope>NUCLEOTIDE SEQUENCE [LARGE SCALE GENOMIC DNA]</scope>
    <source>
        <strain evidence="4 5">MS-1</strain>
    </source>
</reference>
<evidence type="ECO:0000313" key="5">
    <source>
        <dbReference type="Proteomes" id="UP000033035"/>
    </source>
</evidence>
<keyword evidence="1" id="KW-0472">Membrane</keyword>
<name>A0A0F5JL75_9BACT</name>
<dbReference type="InterPro" id="IPR032508">
    <property type="entry name" value="FecR_C"/>
</dbReference>
<keyword evidence="1" id="KW-0812">Transmembrane</keyword>
<evidence type="ECO:0000259" key="2">
    <source>
        <dbReference type="Pfam" id="PF04773"/>
    </source>
</evidence>
<dbReference type="PANTHER" id="PTHR30273:SF2">
    <property type="entry name" value="PROTEIN FECR"/>
    <property type="match status" value="1"/>
</dbReference>
<evidence type="ECO:0000256" key="1">
    <source>
        <dbReference type="SAM" id="Phobius"/>
    </source>
</evidence>
<dbReference type="Pfam" id="PF04773">
    <property type="entry name" value="FecR"/>
    <property type="match status" value="1"/>
</dbReference>
<accession>A0A0F5JL75</accession>
<dbReference type="PANTHER" id="PTHR30273">
    <property type="entry name" value="PERIPLASMIC SIGNAL SENSOR AND SIGMA FACTOR ACTIVATOR FECR-RELATED"/>
    <property type="match status" value="1"/>
</dbReference>
<dbReference type="HOGENOM" id="CLU_050192_2_3_10"/>
<feature type="transmembrane region" description="Helical" evidence="1">
    <location>
        <begin position="87"/>
        <end position="108"/>
    </location>
</feature>